<dbReference type="OrthoDB" id="9815743at2"/>
<organism evidence="16 17">
    <name type="scientific">Mucisphaera calidilacus</name>
    <dbReference type="NCBI Taxonomy" id="2527982"/>
    <lineage>
        <taxon>Bacteria</taxon>
        <taxon>Pseudomonadati</taxon>
        <taxon>Planctomycetota</taxon>
        <taxon>Phycisphaerae</taxon>
        <taxon>Phycisphaerales</taxon>
        <taxon>Phycisphaeraceae</taxon>
        <taxon>Mucisphaera</taxon>
    </lineage>
</organism>
<dbReference type="GO" id="GO:0015293">
    <property type="term" value="F:symporter activity"/>
    <property type="evidence" value="ECO:0007669"/>
    <property type="project" value="UniProtKB-KW"/>
</dbReference>
<proteinExistence type="inferred from homology"/>
<evidence type="ECO:0000256" key="4">
    <source>
        <dbReference type="ARBA" id="ARBA00022475"/>
    </source>
</evidence>
<evidence type="ECO:0000256" key="14">
    <source>
        <dbReference type="SAM" id="MobiDB-lite"/>
    </source>
</evidence>
<comment type="subcellular location">
    <subcellularLocation>
        <location evidence="1">Cell membrane</location>
        <topology evidence="1">Multi-pass membrane protein</topology>
    </subcellularLocation>
</comment>
<dbReference type="InterPro" id="IPR001734">
    <property type="entry name" value="Na/solute_symporter"/>
</dbReference>
<feature type="transmembrane region" description="Helical" evidence="15">
    <location>
        <begin position="628"/>
        <end position="649"/>
    </location>
</feature>
<evidence type="ECO:0000256" key="6">
    <source>
        <dbReference type="ARBA" id="ARBA00022847"/>
    </source>
</evidence>
<feature type="transmembrane region" description="Helical" evidence="15">
    <location>
        <begin position="6"/>
        <end position="24"/>
    </location>
</feature>
<keyword evidence="10 15" id="KW-0472">Membrane</keyword>
<dbReference type="InterPro" id="IPR050277">
    <property type="entry name" value="Sodium:Solute_Symporter"/>
</dbReference>
<evidence type="ECO:0000256" key="10">
    <source>
        <dbReference type="ARBA" id="ARBA00023136"/>
    </source>
</evidence>
<feature type="transmembrane region" description="Helical" evidence="15">
    <location>
        <begin position="597"/>
        <end position="616"/>
    </location>
</feature>
<evidence type="ECO:0000256" key="11">
    <source>
        <dbReference type="ARBA" id="ARBA00023201"/>
    </source>
</evidence>
<feature type="transmembrane region" description="Helical" evidence="15">
    <location>
        <begin position="166"/>
        <end position="186"/>
    </location>
</feature>
<feature type="transmembrane region" description="Helical" evidence="15">
    <location>
        <begin position="464"/>
        <end position="491"/>
    </location>
</feature>
<dbReference type="GO" id="GO:0005886">
    <property type="term" value="C:plasma membrane"/>
    <property type="evidence" value="ECO:0007669"/>
    <property type="project" value="UniProtKB-SubCell"/>
</dbReference>
<feature type="transmembrane region" description="Helical" evidence="15">
    <location>
        <begin position="249"/>
        <end position="268"/>
    </location>
</feature>
<name>A0A518BWX4_9BACT</name>
<feature type="transmembrane region" description="Helical" evidence="15">
    <location>
        <begin position="288"/>
        <end position="312"/>
    </location>
</feature>
<dbReference type="GO" id="GO:0006814">
    <property type="term" value="P:sodium ion transport"/>
    <property type="evidence" value="ECO:0007669"/>
    <property type="project" value="UniProtKB-KW"/>
</dbReference>
<feature type="region of interest" description="Disordered" evidence="14">
    <location>
        <begin position="670"/>
        <end position="692"/>
    </location>
</feature>
<dbReference type="Pfam" id="PF00474">
    <property type="entry name" value="SSF"/>
    <property type="match status" value="1"/>
</dbReference>
<dbReference type="EMBL" id="CP036280">
    <property type="protein sequence ID" value="QDU71477.1"/>
    <property type="molecule type" value="Genomic_DNA"/>
</dbReference>
<dbReference type="Gene3D" id="1.20.1730.10">
    <property type="entry name" value="Sodium/glucose cotransporter"/>
    <property type="match status" value="1"/>
</dbReference>
<dbReference type="AlphaFoldDB" id="A0A518BWX4"/>
<evidence type="ECO:0000256" key="9">
    <source>
        <dbReference type="ARBA" id="ARBA00023065"/>
    </source>
</evidence>
<protein>
    <submittedName>
        <fullName evidence="16">Sodium/glucose cotransporter</fullName>
    </submittedName>
</protein>
<comment type="catalytic activity">
    <reaction evidence="12">
        <text>L-proline(in) + Na(+)(in) = L-proline(out) + Na(+)(out)</text>
        <dbReference type="Rhea" id="RHEA:28967"/>
        <dbReference type="ChEBI" id="CHEBI:29101"/>
        <dbReference type="ChEBI" id="CHEBI:60039"/>
    </reaction>
</comment>
<evidence type="ECO:0000256" key="1">
    <source>
        <dbReference type="ARBA" id="ARBA00004651"/>
    </source>
</evidence>
<evidence type="ECO:0000256" key="8">
    <source>
        <dbReference type="ARBA" id="ARBA00023053"/>
    </source>
</evidence>
<feature type="transmembrane region" description="Helical" evidence="15">
    <location>
        <begin position="118"/>
        <end position="137"/>
    </location>
</feature>
<dbReference type="PROSITE" id="PS50283">
    <property type="entry name" value="NA_SOLUT_SYMP_3"/>
    <property type="match status" value="1"/>
</dbReference>
<feature type="transmembrane region" description="Helical" evidence="15">
    <location>
        <begin position="345"/>
        <end position="368"/>
    </location>
</feature>
<reference evidence="16 17" key="1">
    <citation type="submission" date="2019-02" db="EMBL/GenBank/DDBJ databases">
        <title>Deep-cultivation of Planctomycetes and their phenomic and genomic characterization uncovers novel biology.</title>
        <authorList>
            <person name="Wiegand S."/>
            <person name="Jogler M."/>
            <person name="Boedeker C."/>
            <person name="Pinto D."/>
            <person name="Vollmers J."/>
            <person name="Rivas-Marin E."/>
            <person name="Kohn T."/>
            <person name="Peeters S.H."/>
            <person name="Heuer A."/>
            <person name="Rast P."/>
            <person name="Oberbeckmann S."/>
            <person name="Bunk B."/>
            <person name="Jeske O."/>
            <person name="Meyerdierks A."/>
            <person name="Storesund J.E."/>
            <person name="Kallscheuer N."/>
            <person name="Luecker S."/>
            <person name="Lage O.M."/>
            <person name="Pohl T."/>
            <person name="Merkel B.J."/>
            <person name="Hornburger P."/>
            <person name="Mueller R.-W."/>
            <person name="Bruemmer F."/>
            <person name="Labrenz M."/>
            <person name="Spormann A.M."/>
            <person name="Op den Camp H."/>
            <person name="Overmann J."/>
            <person name="Amann R."/>
            <person name="Jetten M.S.M."/>
            <person name="Mascher T."/>
            <person name="Medema M.H."/>
            <person name="Devos D.P."/>
            <person name="Kaster A.-K."/>
            <person name="Ovreas L."/>
            <person name="Rohde M."/>
            <person name="Galperin M.Y."/>
            <person name="Jogler C."/>
        </authorList>
    </citation>
    <scope>NUCLEOTIDE SEQUENCE [LARGE SCALE GENOMIC DNA]</scope>
    <source>
        <strain evidence="16 17">Pan265</strain>
    </source>
</reference>
<dbReference type="RefSeq" id="WP_145445624.1">
    <property type="nucleotide sequence ID" value="NZ_CP036280.1"/>
</dbReference>
<keyword evidence="17" id="KW-1185">Reference proteome</keyword>
<keyword evidence="8" id="KW-0915">Sodium</keyword>
<dbReference type="PANTHER" id="PTHR48086:SF3">
    <property type="entry name" value="SODIUM_PROLINE SYMPORTER"/>
    <property type="match status" value="1"/>
</dbReference>
<evidence type="ECO:0000256" key="2">
    <source>
        <dbReference type="ARBA" id="ARBA00006434"/>
    </source>
</evidence>
<feature type="transmembrane region" description="Helical" evidence="15">
    <location>
        <begin position="432"/>
        <end position="457"/>
    </location>
</feature>
<feature type="transmembrane region" description="Helical" evidence="15">
    <location>
        <begin position="77"/>
        <end position="97"/>
    </location>
</feature>
<evidence type="ECO:0000313" key="16">
    <source>
        <dbReference type="EMBL" id="QDU71477.1"/>
    </source>
</evidence>
<dbReference type="PANTHER" id="PTHR48086">
    <property type="entry name" value="SODIUM/PROLINE SYMPORTER-RELATED"/>
    <property type="match status" value="1"/>
</dbReference>
<comment type="similarity">
    <text evidence="2 13">Belongs to the sodium:solute symporter (SSF) (TC 2.A.21) family.</text>
</comment>
<keyword evidence="11" id="KW-0739">Sodium transport</keyword>
<evidence type="ECO:0000313" key="17">
    <source>
        <dbReference type="Proteomes" id="UP000320386"/>
    </source>
</evidence>
<keyword evidence="9" id="KW-0406">Ion transport</keyword>
<dbReference type="InterPro" id="IPR038377">
    <property type="entry name" value="Na/Glc_symporter_sf"/>
</dbReference>
<evidence type="ECO:0000256" key="15">
    <source>
        <dbReference type="SAM" id="Phobius"/>
    </source>
</evidence>
<dbReference type="Proteomes" id="UP000320386">
    <property type="component" value="Chromosome"/>
</dbReference>
<sequence>MNLAPLDYGIIIFALSIVLGMAWYTQRFTRSVADFLSANRCAGRYLLTVASGAAGMGTISIVAQWEKFYQAGFGAMHWAQMLAPLSLFLALSGWIIYRYRQTRAMTLAQFLERRYSRRFRIFAGILCWLSGILNYGIFPAVTARFLIYFLGLPVMTWTVPGIGFELNLTLAVTMALLLSVALFITLNGGQIAVMVSDWVQGQFIGIAFVILLVTLLWLFPWTTIVETLKAAPAGESKLNPYDQGSLPDFNPLFFFTLAALQVYGYMVWQGSQGYNSAAKSPHEAKMAVVIAQFRILVQAMLIPLAAICAYVLMHAPVYAEETAAVTQTLQAIDNPQIAKQMTTTVALAQVLPVGLVGLLAAVMLMASVTTDSTYLHSWGSIFIQDVAMPIRQLKKTEPWTPKQHLWILRGSVIFVAVFAWTFSMIFPMQEYIFMYFQITGAIFTGGAGAVLIGGLYWKRGTTTGAWAAMITGSTLAVSGVVTINIIWPRLIPWLQETYPDHETIMALPAKFWLNGVQMAFVSSFSAVSAYVIGSLLSPDPRLNTDKLFHRGAYAPKLKEGEPEDITHKPQAVPGLLRKLGITDEFTLGDKIIFGAKYAMFIFFFGGFIVINILYVLGLMSQDDSWARWWLINLILCSVIGFCATVWLLIGGIRDIRDLFRILAKMERDAQDDGSVKEHLGSPREDLPAEPTR</sequence>
<evidence type="ECO:0000256" key="13">
    <source>
        <dbReference type="RuleBase" id="RU362091"/>
    </source>
</evidence>
<feature type="transmembrane region" description="Helical" evidence="15">
    <location>
        <begin position="405"/>
        <end position="426"/>
    </location>
</feature>
<evidence type="ECO:0000256" key="7">
    <source>
        <dbReference type="ARBA" id="ARBA00022989"/>
    </source>
</evidence>
<evidence type="ECO:0000256" key="5">
    <source>
        <dbReference type="ARBA" id="ARBA00022692"/>
    </source>
</evidence>
<keyword evidence="6" id="KW-0769">Symport</keyword>
<keyword evidence="7 15" id="KW-1133">Transmembrane helix</keyword>
<feature type="transmembrane region" description="Helical" evidence="15">
    <location>
        <begin position="45"/>
        <end position="65"/>
    </location>
</feature>
<accession>A0A518BWX4</accession>
<dbReference type="KEGG" id="mcad:Pan265_13270"/>
<gene>
    <name evidence="16" type="primary">sglT_5</name>
    <name evidence="16" type="ORF">Pan265_13270</name>
</gene>
<keyword evidence="4" id="KW-1003">Cell membrane</keyword>
<keyword evidence="5 15" id="KW-0812">Transmembrane</keyword>
<evidence type="ECO:0000256" key="12">
    <source>
        <dbReference type="ARBA" id="ARBA00033708"/>
    </source>
</evidence>
<evidence type="ECO:0000256" key="3">
    <source>
        <dbReference type="ARBA" id="ARBA00022448"/>
    </source>
</evidence>
<feature type="transmembrane region" description="Helical" evidence="15">
    <location>
        <begin position="198"/>
        <end position="219"/>
    </location>
</feature>
<keyword evidence="3" id="KW-0813">Transport</keyword>
<feature type="transmembrane region" description="Helical" evidence="15">
    <location>
        <begin position="511"/>
        <end position="536"/>
    </location>
</feature>